<evidence type="ECO:0000256" key="1">
    <source>
        <dbReference type="ARBA" id="ARBA00022729"/>
    </source>
</evidence>
<dbReference type="SUPFAM" id="SSF52833">
    <property type="entry name" value="Thioredoxin-like"/>
    <property type="match status" value="1"/>
</dbReference>
<dbReference type="Proteomes" id="UP000326994">
    <property type="component" value="Unassembled WGS sequence"/>
</dbReference>
<accession>A0A5J4G280</accession>
<evidence type="ECO:0000313" key="4">
    <source>
        <dbReference type="EMBL" id="GEQ86241.1"/>
    </source>
</evidence>
<dbReference type="EMBL" id="BKCF01000003">
    <property type="protein sequence ID" value="GEQ86241.1"/>
    <property type="molecule type" value="Genomic_DNA"/>
</dbReference>
<comment type="caution">
    <text evidence="4">The sequence shown here is derived from an EMBL/GenBank/DDBJ whole genome shotgun (WGS) entry which is preliminary data.</text>
</comment>
<proteinExistence type="predicted"/>
<feature type="chain" id="PRO_5023925175" description="Thioredoxin domain-containing protein" evidence="2">
    <location>
        <begin position="19"/>
        <end position="169"/>
    </location>
</feature>
<dbReference type="InterPro" id="IPR013766">
    <property type="entry name" value="Thioredoxin_domain"/>
</dbReference>
<gene>
    <name evidence="4" type="ORF">ULMS_17490</name>
</gene>
<evidence type="ECO:0000313" key="5">
    <source>
        <dbReference type="Proteomes" id="UP000326994"/>
    </source>
</evidence>
<evidence type="ECO:0000259" key="3">
    <source>
        <dbReference type="PROSITE" id="PS51352"/>
    </source>
</evidence>
<dbReference type="CDD" id="cd02947">
    <property type="entry name" value="TRX_family"/>
    <property type="match status" value="1"/>
</dbReference>
<feature type="domain" description="Thioredoxin" evidence="3">
    <location>
        <begin position="8"/>
        <end position="168"/>
    </location>
</feature>
<keyword evidence="5" id="KW-1185">Reference proteome</keyword>
<organism evidence="4 5">
    <name type="scientific">Patiriisocius marinistellae</name>
    <dbReference type="NCBI Taxonomy" id="2494560"/>
    <lineage>
        <taxon>Bacteria</taxon>
        <taxon>Pseudomonadati</taxon>
        <taxon>Bacteroidota</taxon>
        <taxon>Flavobacteriia</taxon>
        <taxon>Flavobacteriales</taxon>
        <taxon>Flavobacteriaceae</taxon>
        <taxon>Patiriisocius</taxon>
    </lineage>
</organism>
<dbReference type="OrthoDB" id="981626at2"/>
<evidence type="ECO:0000256" key="2">
    <source>
        <dbReference type="SAM" id="SignalP"/>
    </source>
</evidence>
<dbReference type="PANTHER" id="PTHR15337:SF11">
    <property type="entry name" value="THIOREDOXIN DOMAIN-CONTAINING PROTEIN"/>
    <property type="match status" value="1"/>
</dbReference>
<keyword evidence="1 2" id="KW-0732">Signal</keyword>
<feature type="signal peptide" evidence="2">
    <location>
        <begin position="1"/>
        <end position="18"/>
    </location>
</feature>
<dbReference type="Gene3D" id="3.40.30.10">
    <property type="entry name" value="Glutaredoxin"/>
    <property type="match status" value="1"/>
</dbReference>
<dbReference type="RefSeq" id="WP_151894180.1">
    <property type="nucleotide sequence ID" value="NZ_BKCF01000003.1"/>
</dbReference>
<sequence length="169" mass="19812">MKTILSILLLSITTYSFSQEVYFDDEVEETVIVEEQKSNLNWLTNIDEAIALSKKNSKPILIYFNGSDWCSPCVVLKEDFFETPEFEKRADKLILVMIDYPRRKDILSASQMKYNREMITKYNKSKTFPKLIMLNKNGNQVGKLSGYSSFNTYHDTSHHYKFVDKYISQ</sequence>
<dbReference type="AlphaFoldDB" id="A0A5J4G280"/>
<dbReference type="PANTHER" id="PTHR15337">
    <property type="entry name" value="ANTERIOR GRADIENT PROTEIN-RELATED"/>
    <property type="match status" value="1"/>
</dbReference>
<dbReference type="InterPro" id="IPR051099">
    <property type="entry name" value="AGR/TXD"/>
</dbReference>
<name>A0A5J4G280_9FLAO</name>
<dbReference type="InterPro" id="IPR036249">
    <property type="entry name" value="Thioredoxin-like_sf"/>
</dbReference>
<reference evidence="4 5" key="1">
    <citation type="submission" date="2019-08" db="EMBL/GenBank/DDBJ databases">
        <title>Ulvibacter marinistellae sp. nov., isolated from a starfish, Patiria pectinifera.</title>
        <authorList>
            <person name="Kawano K."/>
            <person name="Ushijima N."/>
            <person name="Kihara M."/>
            <person name="Itoh H."/>
        </authorList>
    </citation>
    <scope>NUCLEOTIDE SEQUENCE [LARGE SCALE GENOMIC DNA]</scope>
    <source>
        <strain evidence="4 5">KK4</strain>
    </source>
</reference>
<dbReference type="PROSITE" id="PS51352">
    <property type="entry name" value="THIOREDOXIN_2"/>
    <property type="match status" value="1"/>
</dbReference>
<dbReference type="Pfam" id="PF13899">
    <property type="entry name" value="Thioredoxin_7"/>
    <property type="match status" value="1"/>
</dbReference>
<protein>
    <recommendedName>
        <fullName evidence="3">Thioredoxin domain-containing protein</fullName>
    </recommendedName>
</protein>